<feature type="region of interest" description="Disordered" evidence="1">
    <location>
        <begin position="215"/>
        <end position="238"/>
    </location>
</feature>
<accession>A0AB39BKC8</accession>
<feature type="domain" description="MobA-like NTP transferase" evidence="2">
    <location>
        <begin position="29"/>
        <end position="207"/>
    </location>
</feature>
<dbReference type="EMBL" id="CP162511">
    <property type="protein sequence ID" value="XDI06863.1"/>
    <property type="molecule type" value="Genomic_DNA"/>
</dbReference>
<gene>
    <name evidence="3" type="ORF">ABFY20_07100</name>
</gene>
<protein>
    <submittedName>
        <fullName evidence="3">NTP transferase domain-containing protein</fullName>
    </submittedName>
</protein>
<dbReference type="Pfam" id="PF12804">
    <property type="entry name" value="NTP_transf_3"/>
    <property type="match status" value="1"/>
</dbReference>
<dbReference type="RefSeq" id="WP_368499241.1">
    <property type="nucleotide sequence ID" value="NZ_CP162511.1"/>
</dbReference>
<organism evidence="3">
    <name type="scientific">Herbiconiux sp. A18JL235</name>
    <dbReference type="NCBI Taxonomy" id="3152363"/>
    <lineage>
        <taxon>Bacteria</taxon>
        <taxon>Bacillati</taxon>
        <taxon>Actinomycetota</taxon>
        <taxon>Actinomycetes</taxon>
        <taxon>Micrococcales</taxon>
        <taxon>Microbacteriaceae</taxon>
        <taxon>Herbiconiux</taxon>
    </lineage>
</organism>
<feature type="compositionally biased region" description="Basic and acidic residues" evidence="1">
    <location>
        <begin position="224"/>
        <end position="238"/>
    </location>
</feature>
<evidence type="ECO:0000313" key="3">
    <source>
        <dbReference type="EMBL" id="XDI06863.1"/>
    </source>
</evidence>
<name>A0AB39BKC8_9MICO</name>
<proteinExistence type="predicted"/>
<keyword evidence="3" id="KW-0808">Transferase</keyword>
<dbReference type="SUPFAM" id="SSF53448">
    <property type="entry name" value="Nucleotide-diphospho-sugar transferases"/>
    <property type="match status" value="1"/>
</dbReference>
<sequence length="238" mass="23984">MSTMHADATDPGSGPAPSPPVRSGVRATGVLLAAGAGTRMGRPKALVSDPLTGEPWLLRGIRALVDGGCSAVVVVLGARATEARELLATTVGGSPAGGIRVAPSTTTITVIEAPDWHDGLSASLRAGLSSLDPTTIDAALITLVDLPRLPAASVARLLDVASPRTALRQAVYDGRPGHPVLIGADHLAALGASLGGDRGARSYLRAHGAEEVDCTDLGGGDDVDGPRRALRESGTHSP</sequence>
<dbReference type="InterPro" id="IPR029044">
    <property type="entry name" value="Nucleotide-diphossugar_trans"/>
</dbReference>
<dbReference type="CDD" id="cd04182">
    <property type="entry name" value="GT_2_like_f"/>
    <property type="match status" value="1"/>
</dbReference>
<dbReference type="AlphaFoldDB" id="A0AB39BKC8"/>
<dbReference type="PANTHER" id="PTHR43777:SF1">
    <property type="entry name" value="MOLYBDENUM COFACTOR CYTIDYLYLTRANSFERASE"/>
    <property type="match status" value="1"/>
</dbReference>
<reference evidence="3" key="1">
    <citation type="submission" date="2024-05" db="EMBL/GenBank/DDBJ databases">
        <title>Herbiconiux sp. A18JL235.</title>
        <authorList>
            <person name="Zhang G."/>
        </authorList>
    </citation>
    <scope>NUCLEOTIDE SEQUENCE</scope>
    <source>
        <strain evidence="3">A18JL235</strain>
    </source>
</reference>
<feature type="region of interest" description="Disordered" evidence="1">
    <location>
        <begin position="1"/>
        <end position="24"/>
    </location>
</feature>
<dbReference type="PANTHER" id="PTHR43777">
    <property type="entry name" value="MOLYBDENUM COFACTOR CYTIDYLYLTRANSFERASE"/>
    <property type="match status" value="1"/>
</dbReference>
<dbReference type="GO" id="GO:0016779">
    <property type="term" value="F:nucleotidyltransferase activity"/>
    <property type="evidence" value="ECO:0007669"/>
    <property type="project" value="UniProtKB-ARBA"/>
</dbReference>
<evidence type="ECO:0000259" key="2">
    <source>
        <dbReference type="Pfam" id="PF12804"/>
    </source>
</evidence>
<evidence type="ECO:0000256" key="1">
    <source>
        <dbReference type="SAM" id="MobiDB-lite"/>
    </source>
</evidence>
<dbReference type="Gene3D" id="3.90.550.10">
    <property type="entry name" value="Spore Coat Polysaccharide Biosynthesis Protein SpsA, Chain A"/>
    <property type="match status" value="1"/>
</dbReference>
<dbReference type="InterPro" id="IPR025877">
    <property type="entry name" value="MobA-like_NTP_Trfase"/>
</dbReference>